<dbReference type="Proteomes" id="UP000078340">
    <property type="component" value="Unassembled WGS sequence"/>
</dbReference>
<proteinExistence type="predicted"/>
<gene>
    <name evidence="2" type="ORF">VFPFJ_00990</name>
</gene>
<comment type="caution">
    <text evidence="2">The sequence shown here is derived from an EMBL/GenBank/DDBJ whole genome shotgun (WGS) entry which is preliminary data.</text>
</comment>
<dbReference type="STRING" id="33203.A0A179HZA9"/>
<accession>A0A179HZA9</accession>
<feature type="compositionally biased region" description="Acidic residues" evidence="1">
    <location>
        <begin position="443"/>
        <end position="452"/>
    </location>
</feature>
<evidence type="ECO:0000256" key="1">
    <source>
        <dbReference type="SAM" id="MobiDB-lite"/>
    </source>
</evidence>
<name>A0A179HZA9_PURLI</name>
<feature type="region of interest" description="Disordered" evidence="1">
    <location>
        <begin position="424"/>
        <end position="452"/>
    </location>
</feature>
<protein>
    <submittedName>
        <fullName evidence="2">Uncharacterized protein</fullName>
    </submittedName>
</protein>
<sequence>MSWPPALDSEEQMLLNARQILGITTLEDLSDLVYVDQTTFEDTITSAPQRLSHASIASLSAVWLQLQVRAERTVPDEEVLKAWAYFLYECGCTERMAVMAWMNASLSASCRWTEVMSHERASNIRAEVACDIRAHFQTLVPHVPEDGAESMHPLPSLRPVTAPFHIPQGQLHGSHGYGHSVSNVSPMVVTWVLTLTDEEPPEANQVKEEDDVTCARCLNTGHSTESCPYMPLSGTIHPANIGNVSLTQAGSTTDLTGVVNHPNPNPTTQTGAAIPDDIANALKLMTEESEALRQADDFLARLSDELEHKKRAQASEGGAATFGQGPEPAPKKQKNETHMPVFGEKLAESAQNKPKPTLEFGAFIAPQGAATAVEGGAPVASDRPYYSSIQELFRGRGNTPVNQVRRRTALEMWEEDNAERAAAAAAAAAAAQEQARAAKEADAEAEEEGEAN</sequence>
<evidence type="ECO:0000313" key="2">
    <source>
        <dbReference type="EMBL" id="OAQ94881.1"/>
    </source>
</evidence>
<feature type="compositionally biased region" description="Low complexity" evidence="1">
    <location>
        <begin position="424"/>
        <end position="435"/>
    </location>
</feature>
<organism evidence="2 3">
    <name type="scientific">Purpureocillium lilacinum</name>
    <name type="common">Paecilomyces lilacinus</name>
    <dbReference type="NCBI Taxonomy" id="33203"/>
    <lineage>
        <taxon>Eukaryota</taxon>
        <taxon>Fungi</taxon>
        <taxon>Dikarya</taxon>
        <taxon>Ascomycota</taxon>
        <taxon>Pezizomycotina</taxon>
        <taxon>Sordariomycetes</taxon>
        <taxon>Hypocreomycetidae</taxon>
        <taxon>Hypocreales</taxon>
        <taxon>Ophiocordycipitaceae</taxon>
        <taxon>Purpureocillium</taxon>
    </lineage>
</organism>
<reference evidence="2 3" key="1">
    <citation type="submission" date="2016-02" db="EMBL/GenBank/DDBJ databases">
        <title>Biosynthesis of antibiotic leucinostatins and their inhibition on Phytophthora in bio-control Purpureocillium lilacinum.</title>
        <authorList>
            <person name="Wang G."/>
            <person name="Liu Z."/>
            <person name="Lin R."/>
            <person name="Li E."/>
            <person name="Mao Z."/>
            <person name="Ling J."/>
            <person name="Yin W."/>
            <person name="Xie B."/>
        </authorList>
    </citation>
    <scope>NUCLEOTIDE SEQUENCE [LARGE SCALE GENOMIC DNA]</scope>
    <source>
        <strain evidence="2">PLFJ-1</strain>
    </source>
</reference>
<dbReference type="EMBL" id="LSBI01000001">
    <property type="protein sequence ID" value="OAQ94881.1"/>
    <property type="molecule type" value="Genomic_DNA"/>
</dbReference>
<evidence type="ECO:0000313" key="3">
    <source>
        <dbReference type="Proteomes" id="UP000078340"/>
    </source>
</evidence>
<dbReference type="AlphaFoldDB" id="A0A179HZA9"/>
<feature type="region of interest" description="Disordered" evidence="1">
    <location>
        <begin position="309"/>
        <end position="336"/>
    </location>
</feature>